<dbReference type="AlphaFoldDB" id="A0A9X1Y371"/>
<evidence type="ECO:0000313" key="3">
    <source>
        <dbReference type="Proteomes" id="UP001139516"/>
    </source>
</evidence>
<evidence type="ECO:0000313" key="2">
    <source>
        <dbReference type="EMBL" id="MCK8783334.1"/>
    </source>
</evidence>
<organism evidence="2 3">
    <name type="scientific">Roseomonas acroporae</name>
    <dbReference type="NCBI Taxonomy" id="2937791"/>
    <lineage>
        <taxon>Bacteria</taxon>
        <taxon>Pseudomonadati</taxon>
        <taxon>Pseudomonadota</taxon>
        <taxon>Alphaproteobacteria</taxon>
        <taxon>Acetobacterales</taxon>
        <taxon>Roseomonadaceae</taxon>
        <taxon>Roseomonas</taxon>
    </lineage>
</organism>
<reference evidence="2" key="1">
    <citation type="submission" date="2022-04" db="EMBL/GenBank/DDBJ databases">
        <title>Roseomonas acroporae sp. nov., isolated from coral Acropora digitifera.</title>
        <authorList>
            <person name="Sun H."/>
        </authorList>
    </citation>
    <scope>NUCLEOTIDE SEQUENCE</scope>
    <source>
        <strain evidence="2">NAR14</strain>
    </source>
</reference>
<comment type="caution">
    <text evidence="2">The sequence shown here is derived from an EMBL/GenBank/DDBJ whole genome shotgun (WGS) entry which is preliminary data.</text>
</comment>
<protein>
    <submittedName>
        <fullName evidence="2">Uncharacterized protein</fullName>
    </submittedName>
</protein>
<keyword evidence="1" id="KW-1133">Transmembrane helix</keyword>
<keyword evidence="1" id="KW-0812">Transmembrane</keyword>
<feature type="transmembrane region" description="Helical" evidence="1">
    <location>
        <begin position="46"/>
        <end position="63"/>
    </location>
</feature>
<evidence type="ECO:0000256" key="1">
    <source>
        <dbReference type="SAM" id="Phobius"/>
    </source>
</evidence>
<dbReference type="Proteomes" id="UP001139516">
    <property type="component" value="Unassembled WGS sequence"/>
</dbReference>
<gene>
    <name evidence="2" type="ORF">M0638_02920</name>
</gene>
<keyword evidence="3" id="KW-1185">Reference proteome</keyword>
<sequence>MVRMTRIAAFARGRLPILWLVFGLPAALLALLLAGAATPAWRALPVLVLLFGLGGTLAVALAPEWRDRLARRHITP</sequence>
<dbReference type="EMBL" id="JALPRX010000008">
    <property type="protein sequence ID" value="MCK8783334.1"/>
    <property type="molecule type" value="Genomic_DNA"/>
</dbReference>
<proteinExistence type="predicted"/>
<keyword evidence="1" id="KW-0472">Membrane</keyword>
<accession>A0A9X1Y371</accession>
<dbReference type="RefSeq" id="WP_248665458.1">
    <property type="nucleotide sequence ID" value="NZ_JALPRX010000008.1"/>
</dbReference>
<name>A0A9X1Y371_9PROT</name>